<dbReference type="InterPro" id="IPR005119">
    <property type="entry name" value="LysR_subst-bd"/>
</dbReference>
<dbReference type="Pfam" id="PF03466">
    <property type="entry name" value="LysR_substrate"/>
    <property type="match status" value="1"/>
</dbReference>
<protein>
    <submittedName>
        <fullName evidence="6">LysR family transcriptional regulator</fullName>
    </submittedName>
</protein>
<dbReference type="Pfam" id="PF00126">
    <property type="entry name" value="HTH_1"/>
    <property type="match status" value="1"/>
</dbReference>
<gene>
    <name evidence="6" type="ORF">HAQ05_08745</name>
</gene>
<keyword evidence="2" id="KW-0805">Transcription regulation</keyword>
<sequence>MNFQQLRTVREAIRKGFNLTDAANVLCTSQSGVSRQIRELEEELGVEIFERYGKRLIGLTPPGRDIAQIIDRLLVEQENLRGAASDHFGLITGQLDIATTHAVARYLLPPVLAAFSAQYPQVKLGLHQASPAQVAQMVRDGVADLGFVNEHLYRQSPSDLVLFKAFSWSHCLIVPVGHPLLKEPQLTLAQVAAYPIITYDECMTGRAQINQAFYEHGLTPNVVLTALDSDIIKAYVEVGLGIGIIAEMAYSPDRDQAIACLNQTRLTLPNTAYLALRRGAFMRGYALSLIHSILPDIPVAKLKRAIEVGNHHADLQAV</sequence>
<dbReference type="Gene3D" id="3.40.190.10">
    <property type="entry name" value="Periplasmic binding protein-like II"/>
    <property type="match status" value="2"/>
</dbReference>
<evidence type="ECO:0000259" key="5">
    <source>
        <dbReference type="PROSITE" id="PS50931"/>
    </source>
</evidence>
<dbReference type="PANTHER" id="PTHR30126">
    <property type="entry name" value="HTH-TYPE TRANSCRIPTIONAL REGULATOR"/>
    <property type="match status" value="1"/>
</dbReference>
<evidence type="ECO:0000256" key="4">
    <source>
        <dbReference type="ARBA" id="ARBA00023163"/>
    </source>
</evidence>
<dbReference type="SUPFAM" id="SSF46785">
    <property type="entry name" value="Winged helix' DNA-binding domain"/>
    <property type="match status" value="1"/>
</dbReference>
<feature type="domain" description="HTH lysR-type" evidence="5">
    <location>
        <begin position="1"/>
        <end position="59"/>
    </location>
</feature>
<keyword evidence="4" id="KW-0804">Transcription</keyword>
<organism evidence="6 7">
    <name type="scientific">Pseudomonas typographi</name>
    <dbReference type="NCBI Taxonomy" id="2715964"/>
    <lineage>
        <taxon>Bacteria</taxon>
        <taxon>Pseudomonadati</taxon>
        <taxon>Pseudomonadota</taxon>
        <taxon>Gammaproteobacteria</taxon>
        <taxon>Pseudomonadales</taxon>
        <taxon>Pseudomonadaceae</taxon>
        <taxon>Pseudomonas</taxon>
    </lineage>
</organism>
<dbReference type="SUPFAM" id="SSF53850">
    <property type="entry name" value="Periplasmic binding protein-like II"/>
    <property type="match status" value="1"/>
</dbReference>
<evidence type="ECO:0000313" key="7">
    <source>
        <dbReference type="Proteomes" id="UP000805841"/>
    </source>
</evidence>
<name>A0ABR7Z004_9PSED</name>
<reference evidence="6 7" key="1">
    <citation type="journal article" date="2020" name="Insects">
        <title>Bacteria Belonging to Pseudomonas typographi sp. nov. from the Bark Beetle Ips typographus Have Genomic Potential to Aid in the Host Ecology.</title>
        <authorList>
            <person name="Peral-Aranega E."/>
            <person name="Saati-Santamaria Z."/>
            <person name="Kolarik M."/>
            <person name="Rivas R."/>
            <person name="Garcia-Fraile P."/>
        </authorList>
    </citation>
    <scope>NUCLEOTIDE SEQUENCE [LARGE SCALE GENOMIC DNA]</scope>
    <source>
        <strain evidence="6 7">CA3A</strain>
    </source>
</reference>
<evidence type="ECO:0000313" key="6">
    <source>
        <dbReference type="EMBL" id="MBD1598790.1"/>
    </source>
</evidence>
<dbReference type="InterPro" id="IPR000847">
    <property type="entry name" value="LysR_HTH_N"/>
</dbReference>
<dbReference type="Gene3D" id="1.10.10.10">
    <property type="entry name" value="Winged helix-like DNA-binding domain superfamily/Winged helix DNA-binding domain"/>
    <property type="match status" value="1"/>
</dbReference>
<dbReference type="PANTHER" id="PTHR30126:SF6">
    <property type="entry name" value="HTH-TYPE TRANSCRIPTIONAL REGULATOR CYSB-RELATED"/>
    <property type="match status" value="1"/>
</dbReference>
<accession>A0ABR7Z004</accession>
<dbReference type="PRINTS" id="PR00039">
    <property type="entry name" value="HTHLYSR"/>
</dbReference>
<dbReference type="EMBL" id="JAAOCA010000009">
    <property type="protein sequence ID" value="MBD1598790.1"/>
    <property type="molecule type" value="Genomic_DNA"/>
</dbReference>
<dbReference type="Proteomes" id="UP000805841">
    <property type="component" value="Unassembled WGS sequence"/>
</dbReference>
<keyword evidence="3" id="KW-0238">DNA-binding</keyword>
<keyword evidence="7" id="KW-1185">Reference proteome</keyword>
<dbReference type="InterPro" id="IPR036388">
    <property type="entry name" value="WH-like_DNA-bd_sf"/>
</dbReference>
<comment type="similarity">
    <text evidence="1">Belongs to the LysR transcriptional regulatory family.</text>
</comment>
<dbReference type="InterPro" id="IPR036390">
    <property type="entry name" value="WH_DNA-bd_sf"/>
</dbReference>
<evidence type="ECO:0000256" key="3">
    <source>
        <dbReference type="ARBA" id="ARBA00023125"/>
    </source>
</evidence>
<dbReference type="PROSITE" id="PS50931">
    <property type="entry name" value="HTH_LYSR"/>
    <property type="match status" value="1"/>
</dbReference>
<evidence type="ECO:0000256" key="2">
    <source>
        <dbReference type="ARBA" id="ARBA00023015"/>
    </source>
</evidence>
<dbReference type="RefSeq" id="WP_190419471.1">
    <property type="nucleotide sequence ID" value="NZ_JAAOCA010000009.1"/>
</dbReference>
<evidence type="ECO:0000256" key="1">
    <source>
        <dbReference type="ARBA" id="ARBA00009437"/>
    </source>
</evidence>
<proteinExistence type="inferred from homology"/>
<comment type="caution">
    <text evidence="6">The sequence shown here is derived from an EMBL/GenBank/DDBJ whole genome shotgun (WGS) entry which is preliminary data.</text>
</comment>